<dbReference type="SUPFAM" id="SSF63748">
    <property type="entry name" value="Tudor/PWWP/MBT"/>
    <property type="match status" value="1"/>
</dbReference>
<dbReference type="EMBL" id="KB743739">
    <property type="protein sequence ID" value="EOA97243.1"/>
    <property type="molecule type" value="Genomic_DNA"/>
</dbReference>
<evidence type="ECO:0000313" key="1">
    <source>
        <dbReference type="EMBL" id="EOA97243.1"/>
    </source>
</evidence>
<accession>R0KVE0</accession>
<protein>
    <submittedName>
        <fullName evidence="1">Polycomb protein SCMH1</fullName>
    </submittedName>
</protein>
<dbReference type="AlphaFoldDB" id="R0KVE0"/>
<sequence length="24" mass="2806">GHFTWEKYLKETCAIPAPAHCFKQ</sequence>
<keyword evidence="2" id="KW-1185">Reference proteome</keyword>
<organism evidence="1 2">
    <name type="scientific">Anas platyrhynchos</name>
    <name type="common">Mallard</name>
    <name type="synonym">Anas boschas</name>
    <dbReference type="NCBI Taxonomy" id="8839"/>
    <lineage>
        <taxon>Eukaryota</taxon>
        <taxon>Metazoa</taxon>
        <taxon>Chordata</taxon>
        <taxon>Craniata</taxon>
        <taxon>Vertebrata</taxon>
        <taxon>Euteleostomi</taxon>
        <taxon>Archelosauria</taxon>
        <taxon>Archosauria</taxon>
        <taxon>Dinosauria</taxon>
        <taxon>Saurischia</taxon>
        <taxon>Theropoda</taxon>
        <taxon>Coelurosauria</taxon>
        <taxon>Aves</taxon>
        <taxon>Neognathae</taxon>
        <taxon>Galloanserae</taxon>
        <taxon>Anseriformes</taxon>
        <taxon>Anatidae</taxon>
        <taxon>Anatinae</taxon>
        <taxon>Anas</taxon>
    </lineage>
</organism>
<reference evidence="2" key="1">
    <citation type="journal article" date="2013" name="Nat. Genet.">
        <title>The duck genome and transcriptome provide insight into an avian influenza virus reservoir species.</title>
        <authorList>
            <person name="Huang Y."/>
            <person name="Li Y."/>
            <person name="Burt D.W."/>
            <person name="Chen H."/>
            <person name="Zhang Y."/>
            <person name="Qian W."/>
            <person name="Kim H."/>
            <person name="Gan S."/>
            <person name="Zhao Y."/>
            <person name="Li J."/>
            <person name="Yi K."/>
            <person name="Feng H."/>
            <person name="Zhu P."/>
            <person name="Li B."/>
            <person name="Liu Q."/>
            <person name="Fairley S."/>
            <person name="Magor K.E."/>
            <person name="Du Z."/>
            <person name="Hu X."/>
            <person name="Goodman L."/>
            <person name="Tafer H."/>
            <person name="Vignal A."/>
            <person name="Lee T."/>
            <person name="Kim K.W."/>
            <person name="Sheng Z."/>
            <person name="An Y."/>
            <person name="Searle S."/>
            <person name="Herrero J."/>
            <person name="Groenen M.A."/>
            <person name="Crooijmans R.P."/>
            <person name="Faraut T."/>
            <person name="Cai Q."/>
            <person name="Webster R.G."/>
            <person name="Aldridge J.R."/>
            <person name="Warren W.C."/>
            <person name="Bartschat S."/>
            <person name="Kehr S."/>
            <person name="Marz M."/>
            <person name="Stadler P.F."/>
            <person name="Smith J."/>
            <person name="Kraus R.H."/>
            <person name="Zhao Y."/>
            <person name="Ren L."/>
            <person name="Fei J."/>
            <person name="Morisson M."/>
            <person name="Kaiser P."/>
            <person name="Griffin D.K."/>
            <person name="Rao M."/>
            <person name="Pitel F."/>
            <person name="Wang J."/>
            <person name="Li N."/>
        </authorList>
    </citation>
    <scope>NUCLEOTIDE SEQUENCE [LARGE SCALE GENOMIC DNA]</scope>
</reference>
<feature type="non-terminal residue" evidence="1">
    <location>
        <position position="1"/>
    </location>
</feature>
<dbReference type="Gene3D" id="2.30.30.140">
    <property type="match status" value="1"/>
</dbReference>
<name>R0KVE0_ANAPL</name>
<evidence type="ECO:0000313" key="2">
    <source>
        <dbReference type="Proteomes" id="UP000296049"/>
    </source>
</evidence>
<gene>
    <name evidence="1" type="ORF">Anapl_10827</name>
</gene>
<feature type="non-terminal residue" evidence="1">
    <location>
        <position position="24"/>
    </location>
</feature>
<proteinExistence type="predicted"/>
<dbReference type="Proteomes" id="UP000296049">
    <property type="component" value="Unassembled WGS sequence"/>
</dbReference>